<dbReference type="AlphaFoldDB" id="A0A8H4RDT3"/>
<keyword evidence="3" id="KW-1185">Reference proteome</keyword>
<organism evidence="2 3">
    <name type="scientific">Cudoniella acicularis</name>
    <dbReference type="NCBI Taxonomy" id="354080"/>
    <lineage>
        <taxon>Eukaryota</taxon>
        <taxon>Fungi</taxon>
        <taxon>Dikarya</taxon>
        <taxon>Ascomycota</taxon>
        <taxon>Pezizomycotina</taxon>
        <taxon>Leotiomycetes</taxon>
        <taxon>Helotiales</taxon>
        <taxon>Tricladiaceae</taxon>
        <taxon>Cudoniella</taxon>
    </lineage>
</organism>
<feature type="compositionally biased region" description="Polar residues" evidence="1">
    <location>
        <begin position="506"/>
        <end position="518"/>
    </location>
</feature>
<dbReference type="OrthoDB" id="5081713at2759"/>
<name>A0A8H4RDT3_9HELO</name>
<dbReference type="Proteomes" id="UP000566819">
    <property type="component" value="Unassembled WGS sequence"/>
</dbReference>
<feature type="compositionally biased region" description="Polar residues" evidence="1">
    <location>
        <begin position="554"/>
        <end position="574"/>
    </location>
</feature>
<protein>
    <submittedName>
        <fullName evidence="2">Uncharacterized protein</fullName>
    </submittedName>
</protein>
<proteinExistence type="predicted"/>
<feature type="compositionally biased region" description="Polar residues" evidence="1">
    <location>
        <begin position="527"/>
        <end position="536"/>
    </location>
</feature>
<feature type="region of interest" description="Disordered" evidence="1">
    <location>
        <begin position="506"/>
        <end position="584"/>
    </location>
</feature>
<evidence type="ECO:0000313" key="3">
    <source>
        <dbReference type="Proteomes" id="UP000566819"/>
    </source>
</evidence>
<evidence type="ECO:0000256" key="1">
    <source>
        <dbReference type="SAM" id="MobiDB-lite"/>
    </source>
</evidence>
<comment type="caution">
    <text evidence="2">The sequence shown here is derived from an EMBL/GenBank/DDBJ whole genome shotgun (WGS) entry which is preliminary data.</text>
</comment>
<feature type="region of interest" description="Disordered" evidence="1">
    <location>
        <begin position="1"/>
        <end position="32"/>
    </location>
</feature>
<feature type="compositionally biased region" description="Basic and acidic residues" evidence="1">
    <location>
        <begin position="685"/>
        <end position="695"/>
    </location>
</feature>
<gene>
    <name evidence="2" type="ORF">G7Y89_g11841</name>
</gene>
<feature type="region of interest" description="Disordered" evidence="1">
    <location>
        <begin position="418"/>
        <end position="477"/>
    </location>
</feature>
<feature type="region of interest" description="Disordered" evidence="1">
    <location>
        <begin position="673"/>
        <end position="695"/>
    </location>
</feature>
<sequence>MLPELNLPRGADSYGGTYPANDGDDKDSDPESVPAHVISVQDGLLDFDHFVGLEALLIVLGDEEDVDEIPLSAMKVDGAKASQRARDIEFLESATGLADGAQKLESRFATDDDWRRLFRDAIMSRVDDCCTSSYRNPVGCAEKEVWDKNLNPFHPSLSNPNPDLYFAFPIISSKNPPRNGFGSDPSFQNFNRHTLSQLAEHGLHSSAACSWSKSTEPKEFRTGNQSEQLCFPWCILQLTPEDNTVSSEEMEDSALHAASGALSMTEKLAMFANSKQDDEHIPPVIAITAVGPKIKFSLVFSEIVNEEIRDHNAITIWNGCISKTWDALQFCRIIENMLFWSQHILRPKVSHYIDQWRLRFSPQVPGYHSKLEKDVETAELVHRIQDRLTSLNITPDSNLPDIIQQVVVFQEVSKANQEKTTFSRGTRDSKVQDETPSVPETKLHNAANAEIPRKSEFDSETEGYRGSGMVTRKEMPKGPNIEIEEEISNTTRGERFKVVLQQVSATTASKGDPNSVQERVSDELTSEIGNENTTSKPPADVSKKCPENPASGPLATSSEGFSTKKPANSPTISISDDKNPTKPPFTYPYQFKTSDFEFKQDPTLEDPNMGWIPTRKSPRILASLIASRHGLPLRLHYSSKLPQRPKFQIKIKSTEDIDPPTWSPRFLSQANTPLNKTSSSGVVHPQREKETPEFQEEKYREESMWFTAKFPWRRQPRKCIRVKLPTAAVYERMVEAVTEVKGKKFKELLVSLGIEEDHVPSC</sequence>
<dbReference type="EMBL" id="JAAMPI010001176">
    <property type="protein sequence ID" value="KAF4626317.1"/>
    <property type="molecule type" value="Genomic_DNA"/>
</dbReference>
<evidence type="ECO:0000313" key="2">
    <source>
        <dbReference type="EMBL" id="KAF4626317.1"/>
    </source>
</evidence>
<accession>A0A8H4RDT3</accession>
<reference evidence="2 3" key="1">
    <citation type="submission" date="2020-03" db="EMBL/GenBank/DDBJ databases">
        <title>Draft Genome Sequence of Cudoniella acicularis.</title>
        <authorList>
            <person name="Buettner E."/>
            <person name="Kellner H."/>
        </authorList>
    </citation>
    <scope>NUCLEOTIDE SEQUENCE [LARGE SCALE GENOMIC DNA]</scope>
    <source>
        <strain evidence="2 3">DSM 108380</strain>
    </source>
</reference>